<feature type="coiled-coil region" evidence="2">
    <location>
        <begin position="1476"/>
        <end position="1503"/>
    </location>
</feature>
<keyword evidence="1" id="KW-0677">Repeat</keyword>
<dbReference type="SMART" id="SM00150">
    <property type="entry name" value="SPEC"/>
    <property type="match status" value="39"/>
</dbReference>
<feature type="region of interest" description="Disordered" evidence="3">
    <location>
        <begin position="23"/>
        <end position="62"/>
    </location>
</feature>
<sequence length="5203" mass="596659">MDSEDVVPSLQTREVVLPEWMEECEPTSQEPKQPTGDISFLILPSQPAKPESKEDLHREDVRESVTATALNRQIVIPELDGMEDESPEEVEEYFDENGVRVRRIVRRTITTTSIKREGQQIEPVDVEFPVAQTEDETPEDVEEYIDENGVRVRRIVRRTITTTSTIKREDQQIEPVAVEFPVVHTQDETPEDVEEYIDENGVRVRRIVRRTITTTSIKREGQQIQPVAVEFPVAHTEDETPEDVEEYIDENGVRVRRIVRRTITTRSVIRKSVDEAKDDPRTKVFELAAPVYLDMDSEDVVPSLQTREVVLPEWMEESEPEDVEEYIDENGVRVRRIVRRTITTTSIKREGQQIQPVEFKFPVTPARMQTVTEELAPSEETATVETITPEAVLFSQIQVTSPRRESIPYETTVVQRYLVIIETLYQYVLEHKSMIFIYSSRHMKFNFVLENFLQWMLVTLKKLSWMRPISWKVDEIKGQLQQIKDIEDEVTDRAPIIENFTKVSEVLVHSAQPGDQEELSREVNHVTEALNSIVDRTADRRKNLENVAPLAEEYHDALQKLSEVISEVEIKLNTQRAFGAEPEEIKEEIEEIQNLQSALNNSADKARSSGEALLSLQDPSTDMAAVRSQMDALSNRVDMLKGKMTRFEEHYEEHMRKATEFQLAVERLLAKLEGRKEELLAVDIDTTDGQAVKNRIEELEAFREEISKQKPLLTTATLTGDWLIRNAHRSRALLPNGERESEVIPRDIQDKLDKIKENFHDLEGTIRQQRLYLTSLSLQQERVFALPVDHQPVEEAMNHFISWLSRAEEVAFNLQPLKADLITLKEEEIANTSDRRDVLMHEPSYNHLVHKATQFLDSSGPGPKKDDISAKLDDVKKRWEELKRKTNERYAQIGDVLPLAQKYHDNSQNVKDVVTLAETELGSYAGVSPDVEIAKQELQNIKGVLKAVEKRARDVKQMNELGDELANKLDKYHGLSSEARHDQQATNERYERIRLELHNREQLIEAQVNSSDQFTTALQEFELDLTGVDAAILDETVGSDSDALKRQLAELQAAKVALAQRRPKLGSLQSSGLALMQENKENEKFVDATKSKVQSVTDLYCGIEDKIKGRITHVQTALYRCQGFNEALDDFERWLYDTESRFQALGLLSIKPSVIKKQGSGLKVIKEDIDLHAPLYEDIQLRGVDMLTRADSAADRHQLQMRLIDVENRWKNLKVAIDERHKSLGRLVPSVVGYVEVRQQVITWLCESEKKFDELTLGLSDVSDITVMSQKQERLKALREDLENHRPVFQNLLSTSDALIGVCHELSINNDVVMVVSEVEEVKRRWEAFTAKVLGIEKELKNSNKTLALVQEVMQPMQQVMSEAESILATEPKVGFNIGQAKKELIKVNKIIDVLEKTEITLMRLSKQVINNEYIITIIKDNRVMQVRLKERKVKLEKYIRTVEVFQGVGTEIEMRVMGIMSFVSVEIIVTDLENIRDQLQHVQNLEEEVVIHRRKIDTMEETGEWIIRENGGNPEVISEVHSNINRAKSTINEVTIKLNDRRRRLETALTEKQRVFDTLDDFDKRVVKLDKSLARAKPVSAEFIVIKDQRSSHEIVVREVGRLRPISEFVFPAAESLLAKTEAAPEKNEFESRVLATRTLWEGVRLRSDNRHVIIERVFPLAQNYDDAYRVLNVWLRETEQKVINLTPVPCNAESLGQQHRNLTALHEDVVNHAPILEFFMSAATALSNACDATNIREGLEPIKMLNQEVANRWHVMTTVVERKKNVIGNVQQQLKLYDDSLDKIRHLLNRAETTLASQGAAGVDVNKAKVNRDTLMTLLSVFENGKKNWSFLTRQDQLATVNATYKDVLDKLELEQLKLEQVIENAEDFQSAVYEFESWLPTVSSAVQQFAPISSDVDGIKKQLKEAEDLHDDLEKNKPLLLSAEDSGHRLVEVCSQELTVDSVVATKLDPLQKAYEILYAAVVERVGQLQMRLVQSQELDASLADVTRWLVEMERTLSRQEPIALQPVKVNRQKCDQEVLCKEIASQQPVIQQVETNATNMMVSMPYGPDRDVLKYKAADIDRRFTAVTDKSTQRKQALDSIQPLAEQYHDVMHAFVLYLDGAEDKLESLKRVPRDEETAARRKTDAQAFVEGVESHRGVHQLVNMASKALLDFCQNNSLSVDTSHIIDEVQDVNARYDKLCRANFDMEKQSRVAEQSVGLYQKALQPVQQTIVEVNSYLESEPAIGLDAEKGKEELVKVEELLSTLEEQKADLEVVEMSGPPRVEQAVDLAEELATVSQMYDMNVNKLKRQKVRLTKHVEKLIMFMEVQREVDLWLQEISETISRLSPVSEDSETAKTQLANTKALNEEFQKYRTKLEMLDEMTYYLIESEKDDPTLVAEIRQKFSDVEEPFERLHSNVLQRQARLQNIVIQGQDFQLSLSDAQNQLNEFERDIAQLQAISAIYEVVQQQKEDHEGLYLEITFREVIFNELLKLGREVLEKTDPGPSCEALQKDLNNLESRWTDVYYTTVERQEKLEEIVPLVQKYSESVGDFLPWLTETEQMVADCRVTIVCEKHALTREQTFIKYLQQFVQEDIEGHRPIYRSLVDSSDDLLESCQDMAVTEVENELNRVERRLDECEYEGINIEAGKKKLDNIKVIQNEIYSLESELESVNDQIKEEDKAYLDFMPVKQRVSALSQRCSALRKEANERLVKLERIVKELTTFVTATGELRGYLKGAFERLDSLEPIHNDAEVIKQQLKEVQELQDEANAQLGVLSTAEVAATTICSDKKDDLKATHEVNKSLNEVQKPMLDVLERLQTREQDLRSAQEHLETYKAQMEPVHEVFTQVEGSVESQAPVDLNKGEDELGKVDTMLKEMEESNKHVRLIRKSSRKLLRVMDIQSEPGTEVQTEVAKVTHKQRDLSSSLRLRRSKVEKSLQLYGDFLEQVEKVEKWLPEGTERVHALDPLSGEPEAIRKELDKLQDVREEVQANVASLDNAKDLADKIKELSSEDPSINKDLDEHIQKVEPALNELITALNARQSELQTALLQSQELRDSVNEFSGWLSAAENRLNLQGPVSARHKVILDQQDKLQVLEKELDQHKPVHEHVMQKGKAVLESMKPESEERLKDCEKIPEDEESSTQQLELLETLQHEILQHKPDHQTFAESSTRHTGICSDTEVTADLSVLEEEIASIDTRWNDLCTTVSDRLQTLENVQEEIHRYQVVLRVTEKTLMEIEQIVSVEYVLVLDPNKAKQDLAEVKKSIVLLNNRRPELKELDRYGKALTEKTGSPEWQENVAAVHQKYNTLETMLHEREDFMERVVHYIVTYTTSTRSVERYIPKIKEEVSSLAPVSTEPDEVQEQLQDAEQLQTSLVDDRVSLDSAQEAADWLAANCNPDPQTEEEMKARVKVSKEALDELMAVNNERQNALKCALMQSKEFKAASNDFLIWLNAAEDRLASQPPVTSDTDSIRELKKDHVPVFEDMLQHEPVLLTLKKSADEVLQASEPGKERDRVEQKMVQIQSRWDNVQKNASDRKALLDQIEPVAHEYGETLQNFLSWLVTAEKNTALLKYVPCDRKGPLKYEELLREMESDVEEKESSLSELDQIARSLLEFNPEDANIVNSQVQDVKNRFASLQNILKEKANNLEKIKQLLDNFNYRVHAVEELVVQGVILCAYKTSMMDADRIAEELALIQDILDAFTDQEEELEMIQSVGMELLDILEDDSPDAAIIRNQIDNLYTRFRVTRDHLQKRGAQLEKHNQHLVPFRENIQELQNWFETFSDVVEKLEPISTEPKKLKQQLAEAEELQNEIQDKTYLLRSAQAEGEWMMEHSKEDEDMVIDVVTILSGCQAKMDRLTAKVDQRHSRLQRAVIESQSVEVTFAEFVDDLSRIEEQLAGMRPISAVRDTLKEQERQFEIMKDDVKDLDELADELISRVERVLENAEPGPDREALETRFEDMKAKWEDVKDKVDHRQSELDVRAPVLYKYHEKVEDFVTWLTELENKISSQSPVSCDTKMIAKQLEQAEALDRDYNNHKPNFEAVKEMAVDVITSQPDDVYVVEAQLQYVTKMWEGVTLRLKDRLDQIKNVKEIAAEYQKAQRPVRALYAWAEDAIVPVEAIGSNIERAKQELNNTKALLNLMDTREADMKQAMKLGQNLVLNADSSAPEVSSLRQEVKEIPDRFADLKNQLTEQQAQLERIIQDSSVFQQQIGELELWVTEVSESTAMQEPISTNPKVVHKRLEQTEAMQNEIAKQRAALDRTNDLGKVIIEESSDNPLVVADVQGKLTKVRVQLDRLDARIEQRHAILQNILLQIQVYDVMFDEFVTKLEEMEDEVKNFRPISAVLEIVSEQKEHIQRSVSGNITRKQPVFDKILEDGLSMLERMEPGNEKNLQQEKLEQMKTRWNDVKDKTAEMQKCVEVVHEASQKYDNRAAAFREWLLDAEKKASKIYPVSCDENELDESLKELEEVASDIESHKFDFDELDETANTLTSLCQADGEVIKADFNELKSRWEALQSAVFEKKAKVEEAKEAIEKYQSALQPVQEAFTQAEYALASHEPAGTDADKLRQELEEIKALVSTLDERKGDIKQLNQSGQHLLQQAEDDAPSTLSVKEQLVNTNSKSKDLPARLSDRQNELEKTLEATLTFNSLLEEIEEWLPETVETVDALEPLSSEPEKLKEQIRETDGLHEEVKRYLVRLCAVEETGQRLIEDSMQNPDAVSDIQNKIEKARQPLDKLNAKLEQRSLRLHDAVLQSQEFQEAYDDFTARLGTLDEMLQSQAPISPDYPTTRRQKDETEDFNDSIAQMQPVLEKVLAAGEKVLEASDGGDDRDTLQQKLDDLKEKWENVKSKATQRDNSVTSVIPEAKSFHTGVQTFDSWLSETERKLAAVNTDSVSPEELSQQQKAFDDLKEAVKSHRPDHVSLNNTADSLKDKCKDNSYFVEVQIKDINRRWEELLKDIETKETELQIAKETVDEYLDALDTVEQVVQKAESTLECQQPTDLDITKSKEDLAKVQQVVEDLEKCEPRQKEMQELGEKLLHGMNPDSIDAVMLKQQLGKVGDSYTNALVKGRERKTQLEKIIVLIIEFTEKYEVLITWTEEITIVIETIYVIRTNPSVVKSQLDEIELIQEDIVKHKYILESADDTGQRLVECCDNEPAVLMEVNSKVHKAQASLELLSAKVDDQHKTLQAAVLQSQEFQETLDDFVTNSESWKMT</sequence>
<feature type="coiled-coil region" evidence="2">
    <location>
        <begin position="3785"/>
        <end position="3812"/>
    </location>
</feature>
<keyword evidence="5" id="KW-1185">Reference proteome</keyword>
<feature type="coiled-coil region" evidence="2">
    <location>
        <begin position="3574"/>
        <end position="3647"/>
    </location>
</feature>
<protein>
    <submittedName>
        <fullName evidence="4">Uncharacterized protein</fullName>
    </submittedName>
</protein>
<dbReference type="SUPFAM" id="SSF46966">
    <property type="entry name" value="Spectrin repeat"/>
    <property type="match status" value="33"/>
</dbReference>
<proteinExistence type="predicted"/>
<evidence type="ECO:0000313" key="4">
    <source>
        <dbReference type="EMBL" id="KAJ7387766.1"/>
    </source>
</evidence>
<comment type="caution">
    <text evidence="4">The sequence shown here is derived from an EMBL/GenBank/DDBJ whole genome shotgun (WGS) entry which is preliminary data.</text>
</comment>
<dbReference type="Proteomes" id="UP001163046">
    <property type="component" value="Unassembled WGS sequence"/>
</dbReference>
<keyword evidence="2" id="KW-0175">Coiled coil</keyword>
<organism evidence="4 5">
    <name type="scientific">Desmophyllum pertusum</name>
    <dbReference type="NCBI Taxonomy" id="174260"/>
    <lineage>
        <taxon>Eukaryota</taxon>
        <taxon>Metazoa</taxon>
        <taxon>Cnidaria</taxon>
        <taxon>Anthozoa</taxon>
        <taxon>Hexacorallia</taxon>
        <taxon>Scleractinia</taxon>
        <taxon>Caryophylliina</taxon>
        <taxon>Caryophylliidae</taxon>
        <taxon>Desmophyllum</taxon>
    </lineage>
</organism>
<evidence type="ECO:0000256" key="3">
    <source>
        <dbReference type="SAM" id="MobiDB-lite"/>
    </source>
</evidence>
<gene>
    <name evidence="4" type="ORF">OS493_001109</name>
</gene>
<name>A0A9W9ZTW1_9CNID</name>
<feature type="coiled-coil region" evidence="2">
    <location>
        <begin position="551"/>
        <end position="650"/>
    </location>
</feature>
<accession>A0A9W9ZTW1</accession>
<dbReference type="Gene3D" id="1.20.58.60">
    <property type="match status" value="34"/>
</dbReference>
<dbReference type="InterPro" id="IPR002017">
    <property type="entry name" value="Spectrin_repeat"/>
</dbReference>
<reference evidence="4" key="1">
    <citation type="submission" date="2023-01" db="EMBL/GenBank/DDBJ databases">
        <title>Genome assembly of the deep-sea coral Lophelia pertusa.</title>
        <authorList>
            <person name="Herrera S."/>
            <person name="Cordes E."/>
        </authorList>
    </citation>
    <scope>NUCLEOTIDE SEQUENCE</scope>
    <source>
        <strain evidence="4">USNM1676648</strain>
        <tissue evidence="4">Polyp</tissue>
    </source>
</reference>
<feature type="coiled-coil region" evidence="2">
    <location>
        <begin position="4933"/>
        <end position="4981"/>
    </location>
</feature>
<evidence type="ECO:0000256" key="1">
    <source>
        <dbReference type="ARBA" id="ARBA00022737"/>
    </source>
</evidence>
<evidence type="ECO:0000256" key="2">
    <source>
        <dbReference type="SAM" id="Coils"/>
    </source>
</evidence>
<feature type="coiled-coil region" evidence="2">
    <location>
        <begin position="2606"/>
        <end position="2709"/>
    </location>
</feature>
<feature type="coiled-coil region" evidence="2">
    <location>
        <begin position="4507"/>
        <end position="4572"/>
    </location>
</feature>
<dbReference type="Pfam" id="PF00435">
    <property type="entry name" value="Spectrin"/>
    <property type="match status" value="13"/>
</dbReference>
<feature type="compositionally biased region" description="Basic and acidic residues" evidence="3">
    <location>
        <begin position="50"/>
        <end position="62"/>
    </location>
</feature>
<dbReference type="OrthoDB" id="5963488at2759"/>
<dbReference type="CDD" id="cd00176">
    <property type="entry name" value="SPEC"/>
    <property type="match status" value="12"/>
</dbReference>
<evidence type="ECO:0000313" key="5">
    <source>
        <dbReference type="Proteomes" id="UP001163046"/>
    </source>
</evidence>
<feature type="coiled-coil region" evidence="2">
    <location>
        <begin position="4104"/>
        <end position="4131"/>
    </location>
</feature>
<dbReference type="PANTHER" id="PTHR11915">
    <property type="entry name" value="SPECTRIN/FILAMIN RELATED CYTOSKELETAL PROTEIN"/>
    <property type="match status" value="1"/>
</dbReference>
<dbReference type="InterPro" id="IPR018159">
    <property type="entry name" value="Spectrin/alpha-actinin"/>
</dbReference>
<feature type="coiled-coil region" evidence="2">
    <location>
        <begin position="3889"/>
        <end position="3957"/>
    </location>
</feature>
<dbReference type="EMBL" id="MU825873">
    <property type="protein sequence ID" value="KAJ7387766.1"/>
    <property type="molecule type" value="Genomic_DNA"/>
</dbReference>
<feature type="coiled-coil region" evidence="2">
    <location>
        <begin position="2233"/>
        <end position="2263"/>
    </location>
</feature>